<dbReference type="InterPro" id="IPR013658">
    <property type="entry name" value="SGL"/>
</dbReference>
<dbReference type="STRING" id="137658.SAMN05216186_10618"/>
<dbReference type="GO" id="GO:0005509">
    <property type="term" value="F:calcium ion binding"/>
    <property type="evidence" value="ECO:0007669"/>
    <property type="project" value="TreeGrafter"/>
</dbReference>
<dbReference type="EMBL" id="FNFD01000006">
    <property type="protein sequence ID" value="SDK29810.1"/>
    <property type="molecule type" value="Genomic_DNA"/>
</dbReference>
<reference evidence="5 6" key="1">
    <citation type="submission" date="2016-10" db="EMBL/GenBank/DDBJ databases">
        <authorList>
            <person name="de Groot N.N."/>
        </authorList>
    </citation>
    <scope>NUCLEOTIDE SEQUENCE [LARGE SCALE GENOMIC DNA]</scope>
    <source>
        <strain evidence="5 6">JCM 21544</strain>
    </source>
</reference>
<sequence>MEWLPLSHHRFKLAEGPFWDRRDQALYWVDIAGFLACRLCDGRFEQWRFNEPVSAFIPCESGDALVTLASGVYRLDLSSHAEDPRLTLLCIADSVTGNRANEARCDSAGRLWLGTMQNNLDAKGGDLPVTRRSGSLFRVDEYGVVNRLLGCMGIVNTLLWNRKADTLYCADSLDGVIYRYNILGDGELLDGRSVWAGPHPRGVPDGSAMDAEGYVWNARWGGHCLLRFAPDGSLDRVVELPVSHPTSCVFGGPDLSTLYVTSAAPAGAGGGLNGAVLMADVGVTGLACQRFAG</sequence>
<dbReference type="PANTHER" id="PTHR10907:SF47">
    <property type="entry name" value="REGUCALCIN"/>
    <property type="match status" value="1"/>
</dbReference>
<dbReference type="PANTHER" id="PTHR10907">
    <property type="entry name" value="REGUCALCIN"/>
    <property type="match status" value="1"/>
</dbReference>
<feature type="binding site" evidence="3">
    <location>
        <position position="205"/>
    </location>
    <ligand>
        <name>a divalent metal cation</name>
        <dbReference type="ChEBI" id="CHEBI:60240"/>
    </ligand>
</feature>
<gene>
    <name evidence="5" type="ORF">SAMN05216186_10618</name>
</gene>
<evidence type="ECO:0000259" key="4">
    <source>
        <dbReference type="Pfam" id="PF08450"/>
    </source>
</evidence>
<dbReference type="GO" id="GO:0004341">
    <property type="term" value="F:gluconolactonase activity"/>
    <property type="evidence" value="ECO:0007669"/>
    <property type="project" value="TreeGrafter"/>
</dbReference>
<dbReference type="Proteomes" id="UP000198706">
    <property type="component" value="Unassembled WGS sequence"/>
</dbReference>
<protein>
    <submittedName>
        <fullName evidence="5">Sugar lactone lactonase YvrE</fullName>
    </submittedName>
</protein>
<dbReference type="OrthoDB" id="9775406at2"/>
<dbReference type="InterPro" id="IPR011042">
    <property type="entry name" value="6-blade_b-propeller_TolB-like"/>
</dbReference>
<dbReference type="SUPFAM" id="SSF63829">
    <property type="entry name" value="Calcium-dependent phosphotriesterase"/>
    <property type="match status" value="1"/>
</dbReference>
<feature type="binding site" evidence="3">
    <location>
        <position position="156"/>
    </location>
    <ligand>
        <name>a divalent metal cation</name>
        <dbReference type="ChEBI" id="CHEBI:60240"/>
    </ligand>
</feature>
<dbReference type="AlphaFoldDB" id="A0A1G9AT58"/>
<organism evidence="5 6">
    <name type="scientific">Pseudomonas indica</name>
    <dbReference type="NCBI Taxonomy" id="137658"/>
    <lineage>
        <taxon>Bacteria</taxon>
        <taxon>Pseudomonadati</taxon>
        <taxon>Pseudomonadota</taxon>
        <taxon>Gammaproteobacteria</taxon>
        <taxon>Pseudomonadales</taxon>
        <taxon>Pseudomonadaceae</taxon>
        <taxon>Pseudomonas</taxon>
    </lineage>
</organism>
<dbReference type="PRINTS" id="PR01790">
    <property type="entry name" value="SMP30FAMILY"/>
</dbReference>
<accession>A0A1G9AT58</accession>
<evidence type="ECO:0000313" key="6">
    <source>
        <dbReference type="Proteomes" id="UP000198706"/>
    </source>
</evidence>
<name>A0A1G9AT58_9PSED</name>
<feature type="binding site" evidence="3">
    <location>
        <position position="15"/>
    </location>
    <ligand>
        <name>a divalent metal cation</name>
        <dbReference type="ChEBI" id="CHEBI:60240"/>
    </ligand>
</feature>
<feature type="binding site" evidence="3">
    <location>
        <position position="99"/>
    </location>
    <ligand>
        <name>substrate</name>
    </ligand>
</feature>
<keyword evidence="3" id="KW-0479">Metal-binding</keyword>
<dbReference type="GO" id="GO:0019853">
    <property type="term" value="P:L-ascorbic acid biosynthetic process"/>
    <property type="evidence" value="ECO:0007669"/>
    <property type="project" value="TreeGrafter"/>
</dbReference>
<dbReference type="Gene3D" id="2.120.10.30">
    <property type="entry name" value="TolB, C-terminal domain"/>
    <property type="match status" value="1"/>
</dbReference>
<dbReference type="InterPro" id="IPR005511">
    <property type="entry name" value="SMP-30"/>
</dbReference>
<keyword evidence="3" id="KW-0862">Zinc</keyword>
<evidence type="ECO:0000256" key="2">
    <source>
        <dbReference type="PIRSR" id="PIRSR605511-1"/>
    </source>
</evidence>
<comment type="cofactor">
    <cofactor evidence="3">
        <name>Zn(2+)</name>
        <dbReference type="ChEBI" id="CHEBI:29105"/>
    </cofactor>
    <text evidence="3">Binds 1 divalent metal cation per subunit.</text>
</comment>
<evidence type="ECO:0000256" key="3">
    <source>
        <dbReference type="PIRSR" id="PIRSR605511-2"/>
    </source>
</evidence>
<dbReference type="RefSeq" id="WP_084335353.1">
    <property type="nucleotide sequence ID" value="NZ_CBKZNZ010000130.1"/>
</dbReference>
<dbReference type="Pfam" id="PF08450">
    <property type="entry name" value="SGL"/>
    <property type="match status" value="1"/>
</dbReference>
<keyword evidence="6" id="KW-1185">Reference proteome</keyword>
<evidence type="ECO:0000313" key="5">
    <source>
        <dbReference type="EMBL" id="SDK29810.1"/>
    </source>
</evidence>
<feature type="binding site" evidence="3">
    <location>
        <position position="101"/>
    </location>
    <ligand>
        <name>substrate</name>
    </ligand>
</feature>
<feature type="domain" description="SMP-30/Gluconolactonase/LRE-like region" evidence="4">
    <location>
        <begin position="13"/>
        <end position="263"/>
    </location>
</feature>
<proteinExistence type="inferred from homology"/>
<feature type="active site" description="Proton donor/acceptor" evidence="2">
    <location>
        <position position="205"/>
    </location>
</feature>
<evidence type="ECO:0000256" key="1">
    <source>
        <dbReference type="ARBA" id="ARBA00008853"/>
    </source>
</evidence>
<comment type="similarity">
    <text evidence="1">Belongs to the SMP-30/CGR1 family.</text>
</comment>